<gene>
    <name evidence="1" type="ORF">Lste_2899</name>
</gene>
<dbReference type="PATRIC" id="fig|947033.5.peg.3073"/>
<organism evidence="1 2">
    <name type="scientific">Legionella steelei</name>
    <dbReference type="NCBI Taxonomy" id="947033"/>
    <lineage>
        <taxon>Bacteria</taxon>
        <taxon>Pseudomonadati</taxon>
        <taxon>Pseudomonadota</taxon>
        <taxon>Gammaproteobacteria</taxon>
        <taxon>Legionellales</taxon>
        <taxon>Legionellaceae</taxon>
        <taxon>Legionella</taxon>
    </lineage>
</organism>
<evidence type="ECO:0000313" key="1">
    <source>
        <dbReference type="EMBL" id="KTD66693.1"/>
    </source>
</evidence>
<evidence type="ECO:0000313" key="2">
    <source>
        <dbReference type="Proteomes" id="UP000054926"/>
    </source>
</evidence>
<sequence length="271" mass="30493">MQLLRMIPLLLIFTFMGCTMYHPRPLNTEDLNKALSTPDEKQIAQKATLLNHPRIPPTRIDFSKPLTAKELAVLAVLISPDLKALRAKEGVADAQVFNAGLLPDPKLAYTYLWTVPPVPGAVNAYNYDLFWDIASIVTTRTALKVAKPKADQTRYDVAWQEWMSANQAELLASRIYFLQKQLLVAKKTTHTAKHILDVTKSDLLKHDTTIDEFGLRQAAYLDFLDQTATLERALKKNSITTESTLWISTKQKSSSQRKACFICSIKCSSII</sequence>
<reference evidence="1 2" key="1">
    <citation type="submission" date="2015-11" db="EMBL/GenBank/DDBJ databases">
        <title>Genomic analysis of 38 Legionella species identifies large and diverse effector repertoires.</title>
        <authorList>
            <person name="Burstein D."/>
            <person name="Amaro F."/>
            <person name="Zusman T."/>
            <person name="Lifshitz Z."/>
            <person name="Cohen O."/>
            <person name="Gilbert J.A."/>
            <person name="Pupko T."/>
            <person name="Shuman H.A."/>
            <person name="Segal G."/>
        </authorList>
    </citation>
    <scope>NUCLEOTIDE SEQUENCE [LARGE SCALE GENOMIC DNA]</scope>
    <source>
        <strain evidence="1 2">IMVS3376</strain>
    </source>
</reference>
<dbReference type="EMBL" id="LNYY01000021">
    <property type="protein sequence ID" value="KTD66693.1"/>
    <property type="molecule type" value="Genomic_DNA"/>
</dbReference>
<proteinExistence type="predicted"/>
<name>A0A0W0ZBW8_9GAMM</name>
<dbReference type="Proteomes" id="UP000054926">
    <property type="component" value="Unassembled WGS sequence"/>
</dbReference>
<accession>A0A0W0ZBW8</accession>
<dbReference type="Gene3D" id="1.20.1600.10">
    <property type="entry name" value="Outer membrane efflux proteins (OEP)"/>
    <property type="match status" value="1"/>
</dbReference>
<evidence type="ECO:0008006" key="3">
    <source>
        <dbReference type="Google" id="ProtNLM"/>
    </source>
</evidence>
<keyword evidence="2" id="KW-1185">Reference proteome</keyword>
<dbReference type="SUPFAM" id="SSF56954">
    <property type="entry name" value="Outer membrane efflux proteins (OEP)"/>
    <property type="match status" value="1"/>
</dbReference>
<comment type="caution">
    <text evidence="1">The sequence shown here is derived from an EMBL/GenBank/DDBJ whole genome shotgun (WGS) entry which is preliminary data.</text>
</comment>
<dbReference type="PROSITE" id="PS51257">
    <property type="entry name" value="PROKAR_LIPOPROTEIN"/>
    <property type="match status" value="1"/>
</dbReference>
<protein>
    <recommendedName>
        <fullName evidence="3">Outer membrane efflux protein</fullName>
    </recommendedName>
</protein>
<dbReference type="STRING" id="947033.Lste_2899"/>
<dbReference type="AlphaFoldDB" id="A0A0W0ZBW8"/>